<dbReference type="GO" id="GO:0016757">
    <property type="term" value="F:glycosyltransferase activity"/>
    <property type="evidence" value="ECO:0007669"/>
    <property type="project" value="InterPro"/>
</dbReference>
<name>A0A316TW89_9BACT</name>
<protein>
    <submittedName>
        <fullName evidence="2">Glycosyl transferase family 1</fullName>
    </submittedName>
</protein>
<keyword evidence="2" id="KW-0808">Transferase</keyword>
<comment type="caution">
    <text evidence="2">The sequence shown here is derived from an EMBL/GenBank/DDBJ whole genome shotgun (WGS) entry which is preliminary data.</text>
</comment>
<dbReference type="PANTHER" id="PTHR45947">
    <property type="entry name" value="SULFOQUINOVOSYL TRANSFERASE SQD2"/>
    <property type="match status" value="1"/>
</dbReference>
<dbReference type="CDD" id="cd03801">
    <property type="entry name" value="GT4_PimA-like"/>
    <property type="match status" value="1"/>
</dbReference>
<dbReference type="OrthoDB" id="9792269at2"/>
<keyword evidence="3" id="KW-1185">Reference proteome</keyword>
<dbReference type="AlphaFoldDB" id="A0A316TW89"/>
<evidence type="ECO:0000313" key="3">
    <source>
        <dbReference type="Proteomes" id="UP000245533"/>
    </source>
</evidence>
<proteinExistence type="predicted"/>
<dbReference type="Proteomes" id="UP000245533">
    <property type="component" value="Unassembled WGS sequence"/>
</dbReference>
<dbReference type="InterPro" id="IPR050194">
    <property type="entry name" value="Glycosyltransferase_grp1"/>
</dbReference>
<dbReference type="RefSeq" id="WP_109645189.1">
    <property type="nucleotide sequence ID" value="NZ_QGGB01000003.1"/>
</dbReference>
<feature type="domain" description="Glycosyl transferase family 1" evidence="1">
    <location>
        <begin position="165"/>
        <end position="322"/>
    </location>
</feature>
<gene>
    <name evidence="2" type="ORF">DDZ15_04165</name>
</gene>
<evidence type="ECO:0000259" key="1">
    <source>
        <dbReference type="Pfam" id="PF00534"/>
    </source>
</evidence>
<sequence>MTVLINTTPPTNSGGVANHYKGLKEYWTEEVHYNYIGGRKNVPGSIIIWYDLIKLIWKLIAIKPDLVLLNPSLRKGAIKRDGLFLRVSKIFGKNTVVFFHGWNQELAKEISNSPYKFIKLFNKADKILVLASAFKEQLKDWGITKPISLTTTKVDDELVSQFVITEKKYTKTILFLARIEKAKGIFIALDAFKTIKEVVTDARMIIAGNGNALNEAKNYVKSSKLRDINFTGYLREEELIQTYIQSDLYILPTYGEGMPTSVLEAMSFGLPVISRPVGGMVDFFENGKMGYLVNSFSPEDFAKRVIEILLEKEKHQATGRYNFQYAKEHFYASHVAREMEKHFYEVVTL</sequence>
<dbReference type="SUPFAM" id="SSF53756">
    <property type="entry name" value="UDP-Glycosyltransferase/glycogen phosphorylase"/>
    <property type="match status" value="1"/>
</dbReference>
<dbReference type="EMBL" id="QGGB01000003">
    <property type="protein sequence ID" value="PWN07465.1"/>
    <property type="molecule type" value="Genomic_DNA"/>
</dbReference>
<organism evidence="2 3">
    <name type="scientific">Rhodohalobacter mucosus</name>
    <dbReference type="NCBI Taxonomy" id="2079485"/>
    <lineage>
        <taxon>Bacteria</taxon>
        <taxon>Pseudomonadati</taxon>
        <taxon>Balneolota</taxon>
        <taxon>Balneolia</taxon>
        <taxon>Balneolales</taxon>
        <taxon>Balneolaceae</taxon>
        <taxon>Rhodohalobacter</taxon>
    </lineage>
</organism>
<dbReference type="InterPro" id="IPR001296">
    <property type="entry name" value="Glyco_trans_1"/>
</dbReference>
<dbReference type="Gene3D" id="3.40.50.2000">
    <property type="entry name" value="Glycogen Phosphorylase B"/>
    <property type="match status" value="2"/>
</dbReference>
<reference evidence="2 3" key="1">
    <citation type="submission" date="2018-05" db="EMBL/GenBank/DDBJ databases">
        <title>Rhodohalobacter halophilus gen. nov., sp. nov., a moderately halophilic member of the family Balneolaceae.</title>
        <authorList>
            <person name="Liu Z.-W."/>
        </authorList>
    </citation>
    <scope>NUCLEOTIDE SEQUENCE [LARGE SCALE GENOMIC DNA]</scope>
    <source>
        <strain evidence="2 3">8A47</strain>
    </source>
</reference>
<dbReference type="PANTHER" id="PTHR45947:SF15">
    <property type="entry name" value="TEICHURONIC ACID BIOSYNTHESIS GLYCOSYLTRANSFERASE TUAC-RELATED"/>
    <property type="match status" value="1"/>
</dbReference>
<evidence type="ECO:0000313" key="2">
    <source>
        <dbReference type="EMBL" id="PWN07465.1"/>
    </source>
</evidence>
<dbReference type="Pfam" id="PF00534">
    <property type="entry name" value="Glycos_transf_1"/>
    <property type="match status" value="1"/>
</dbReference>
<accession>A0A316TW89</accession>